<name>A0A4Z2GDM6_9TELE</name>
<proteinExistence type="predicted"/>
<dbReference type="AlphaFoldDB" id="A0A4Z2GDM6"/>
<evidence type="ECO:0000256" key="1">
    <source>
        <dbReference type="SAM" id="MobiDB-lite"/>
    </source>
</evidence>
<dbReference type="Proteomes" id="UP000314294">
    <property type="component" value="Unassembled WGS sequence"/>
</dbReference>
<dbReference type="EMBL" id="SRLO01000606">
    <property type="protein sequence ID" value="TNN50772.1"/>
    <property type="molecule type" value="Genomic_DNA"/>
</dbReference>
<comment type="caution">
    <text evidence="2">The sequence shown here is derived from an EMBL/GenBank/DDBJ whole genome shotgun (WGS) entry which is preliminary data.</text>
</comment>
<feature type="compositionally biased region" description="Basic and acidic residues" evidence="1">
    <location>
        <begin position="59"/>
        <end position="70"/>
    </location>
</feature>
<accession>A0A4Z2GDM6</accession>
<reference evidence="2 3" key="1">
    <citation type="submission" date="2019-03" db="EMBL/GenBank/DDBJ databases">
        <title>First draft genome of Liparis tanakae, snailfish: a comprehensive survey of snailfish specific genes.</title>
        <authorList>
            <person name="Kim W."/>
            <person name="Song I."/>
            <person name="Jeong J.-H."/>
            <person name="Kim D."/>
            <person name="Kim S."/>
            <person name="Ryu S."/>
            <person name="Song J.Y."/>
            <person name="Lee S.K."/>
        </authorList>
    </citation>
    <scope>NUCLEOTIDE SEQUENCE [LARGE SCALE GENOMIC DNA]</scope>
    <source>
        <tissue evidence="2">Muscle</tissue>
    </source>
</reference>
<evidence type="ECO:0000313" key="2">
    <source>
        <dbReference type="EMBL" id="TNN50772.1"/>
    </source>
</evidence>
<organism evidence="2 3">
    <name type="scientific">Liparis tanakae</name>
    <name type="common">Tanaka's snailfish</name>
    <dbReference type="NCBI Taxonomy" id="230148"/>
    <lineage>
        <taxon>Eukaryota</taxon>
        <taxon>Metazoa</taxon>
        <taxon>Chordata</taxon>
        <taxon>Craniata</taxon>
        <taxon>Vertebrata</taxon>
        <taxon>Euteleostomi</taxon>
        <taxon>Actinopterygii</taxon>
        <taxon>Neopterygii</taxon>
        <taxon>Teleostei</taxon>
        <taxon>Neoteleostei</taxon>
        <taxon>Acanthomorphata</taxon>
        <taxon>Eupercaria</taxon>
        <taxon>Perciformes</taxon>
        <taxon>Cottioidei</taxon>
        <taxon>Cottales</taxon>
        <taxon>Liparidae</taxon>
        <taxon>Liparis</taxon>
    </lineage>
</organism>
<keyword evidence="3" id="KW-1185">Reference proteome</keyword>
<feature type="compositionally biased region" description="Polar residues" evidence="1">
    <location>
        <begin position="86"/>
        <end position="95"/>
    </location>
</feature>
<gene>
    <name evidence="2" type="ORF">EYF80_039037</name>
</gene>
<protein>
    <submittedName>
        <fullName evidence="2">Uncharacterized protein</fullName>
    </submittedName>
</protein>
<feature type="region of interest" description="Disordered" evidence="1">
    <location>
        <begin position="57"/>
        <end position="103"/>
    </location>
</feature>
<evidence type="ECO:0000313" key="3">
    <source>
        <dbReference type="Proteomes" id="UP000314294"/>
    </source>
</evidence>
<sequence length="103" mass="11276">MNYTFRLQLEAGGVSGISFTEHKITLRQGTFLIGRLGNNSNDIRIKVSNLNYDATPKMSRTDCHSLKERGMLSTGLPARGAKEPLNQLSSASPLSLSGHRSEK</sequence>